<comment type="caution">
    <text evidence="1">The sequence shown here is derived from an EMBL/GenBank/DDBJ whole genome shotgun (WGS) entry which is preliminary data.</text>
</comment>
<dbReference type="Proteomes" id="UP001177140">
    <property type="component" value="Unassembled WGS sequence"/>
</dbReference>
<evidence type="ECO:0000313" key="1">
    <source>
        <dbReference type="EMBL" id="MCL7030963.1"/>
    </source>
</evidence>
<name>A0AA41VAH7_PAPNU</name>
<dbReference type="EMBL" id="JAJJMA010107329">
    <property type="protein sequence ID" value="MCL7030963.1"/>
    <property type="molecule type" value="Genomic_DNA"/>
</dbReference>
<reference evidence="1" key="1">
    <citation type="submission" date="2022-03" db="EMBL/GenBank/DDBJ databases">
        <title>A functionally conserved STORR gene fusion in Papaver species that diverged 16.8 million years ago.</title>
        <authorList>
            <person name="Catania T."/>
        </authorList>
    </citation>
    <scope>NUCLEOTIDE SEQUENCE</scope>
    <source>
        <strain evidence="1">S-191538</strain>
    </source>
</reference>
<dbReference type="PANTHER" id="PTHR36795">
    <property type="entry name" value="OS01G0938400 PROTEIN"/>
    <property type="match status" value="1"/>
</dbReference>
<sequence>MASINKFSYQRLIRNDGYGFDEDEEEEFERQIEKKRSWFKFRRPGSSKRRSKLKIPGLRRFLRRRARFFSSVRVSWCKVMKILKDSKAHMGDLFAGNYPLMQVNPTSFKSLDNKYIVWQIMAFTASIQNTLLIRGRLFKLS</sequence>
<evidence type="ECO:0000313" key="2">
    <source>
        <dbReference type="Proteomes" id="UP001177140"/>
    </source>
</evidence>
<protein>
    <submittedName>
        <fullName evidence="1">Uncharacterized protein</fullName>
    </submittedName>
</protein>
<dbReference type="AlphaFoldDB" id="A0AA41VAH7"/>
<organism evidence="1 2">
    <name type="scientific">Papaver nudicaule</name>
    <name type="common">Iceland poppy</name>
    <dbReference type="NCBI Taxonomy" id="74823"/>
    <lineage>
        <taxon>Eukaryota</taxon>
        <taxon>Viridiplantae</taxon>
        <taxon>Streptophyta</taxon>
        <taxon>Embryophyta</taxon>
        <taxon>Tracheophyta</taxon>
        <taxon>Spermatophyta</taxon>
        <taxon>Magnoliopsida</taxon>
        <taxon>Ranunculales</taxon>
        <taxon>Papaveraceae</taxon>
        <taxon>Papaveroideae</taxon>
        <taxon>Papaver</taxon>
    </lineage>
</organism>
<gene>
    <name evidence="1" type="ORF">MKW94_026524</name>
</gene>
<proteinExistence type="predicted"/>
<dbReference type="PANTHER" id="PTHR36795:SF2">
    <property type="entry name" value="OS01G0938400 PROTEIN"/>
    <property type="match status" value="1"/>
</dbReference>
<keyword evidence="2" id="KW-1185">Reference proteome</keyword>
<accession>A0AA41VAH7</accession>